<evidence type="ECO:0000259" key="8">
    <source>
        <dbReference type="Pfam" id="PF20684"/>
    </source>
</evidence>
<evidence type="ECO:0000256" key="3">
    <source>
        <dbReference type="ARBA" id="ARBA00022989"/>
    </source>
</evidence>
<evidence type="ECO:0000256" key="5">
    <source>
        <dbReference type="ARBA" id="ARBA00038359"/>
    </source>
</evidence>
<feature type="transmembrane region" description="Helical" evidence="7">
    <location>
        <begin position="162"/>
        <end position="187"/>
    </location>
</feature>
<dbReference type="GO" id="GO:0016020">
    <property type="term" value="C:membrane"/>
    <property type="evidence" value="ECO:0007669"/>
    <property type="project" value="UniProtKB-SubCell"/>
</dbReference>
<dbReference type="InterPro" id="IPR052337">
    <property type="entry name" value="SAT4-like"/>
</dbReference>
<keyword evidence="3 7" id="KW-1133">Transmembrane helix</keyword>
<sequence length="340" mass="37479">MSSANGVVPVIPAPEGYPVDFSHPKRQGVTETYWIVAVGNFLALLFLGQKIYTKTVIDRRFQIDDACHVAAWVTSIAIQVVLSLLVATAIYAPCTGFAKLTLFIFYRRLSPQTWFRRAVHVSILLVISYTTGIFFSVIFACTPVEKSWDIAITTGSCINRPALYISTAVLTVSTDTVLLLLPVPMVLKLQMPPLQKAGLLLMFAIGSLTMVTSIIRLKIILRMMTEIDRPWVAALPGIWICIEANLMIICGSFPTIHRFFRQFAPRMMGEASANSGPQPGGSKSLRTFGDPGPKKRRYDKFGESVGDLDIAVLDGEEQHASDSPNDDGEHPEDDVSVKEK</sequence>
<dbReference type="Pfam" id="PF20684">
    <property type="entry name" value="Fung_rhodopsin"/>
    <property type="match status" value="1"/>
</dbReference>
<reference evidence="9" key="1">
    <citation type="submission" date="2017-09" db="EMBL/GenBank/DDBJ databases">
        <title>Polyketide synthases of a Diaporthe helianthi virulent isolate.</title>
        <authorList>
            <person name="Baroncelli R."/>
        </authorList>
    </citation>
    <scope>NUCLEOTIDE SEQUENCE [LARGE SCALE GENOMIC DNA]</scope>
    <source>
        <strain evidence="9">7/96</strain>
    </source>
</reference>
<feature type="transmembrane region" description="Helical" evidence="7">
    <location>
        <begin position="118"/>
        <end position="141"/>
    </location>
</feature>
<evidence type="ECO:0000256" key="1">
    <source>
        <dbReference type="ARBA" id="ARBA00004141"/>
    </source>
</evidence>
<dbReference type="EMBL" id="MAVT02000681">
    <property type="protein sequence ID" value="POS74112.1"/>
    <property type="molecule type" value="Genomic_DNA"/>
</dbReference>
<comment type="similarity">
    <text evidence="5">Belongs to the SAT4 family.</text>
</comment>
<keyword evidence="2 7" id="KW-0812">Transmembrane</keyword>
<keyword evidence="10" id="KW-1185">Reference proteome</keyword>
<name>A0A2P5HV44_DIAHE</name>
<dbReference type="PANTHER" id="PTHR33048:SF124">
    <property type="entry name" value="INTEGRAL MEMBRANE PROTEIN"/>
    <property type="match status" value="1"/>
</dbReference>
<feature type="transmembrane region" description="Helical" evidence="7">
    <location>
        <begin position="231"/>
        <end position="256"/>
    </location>
</feature>
<feature type="transmembrane region" description="Helical" evidence="7">
    <location>
        <begin position="32"/>
        <end position="48"/>
    </location>
</feature>
<gene>
    <name evidence="9" type="ORF">DHEL01_v207491</name>
</gene>
<organism evidence="9 10">
    <name type="scientific">Diaporthe helianthi</name>
    <dbReference type="NCBI Taxonomy" id="158607"/>
    <lineage>
        <taxon>Eukaryota</taxon>
        <taxon>Fungi</taxon>
        <taxon>Dikarya</taxon>
        <taxon>Ascomycota</taxon>
        <taxon>Pezizomycotina</taxon>
        <taxon>Sordariomycetes</taxon>
        <taxon>Sordariomycetidae</taxon>
        <taxon>Diaporthales</taxon>
        <taxon>Diaporthaceae</taxon>
        <taxon>Diaporthe</taxon>
    </lineage>
</organism>
<comment type="subcellular location">
    <subcellularLocation>
        <location evidence="1">Membrane</location>
        <topology evidence="1">Multi-pass membrane protein</topology>
    </subcellularLocation>
</comment>
<dbReference type="InterPro" id="IPR049326">
    <property type="entry name" value="Rhodopsin_dom_fungi"/>
</dbReference>
<dbReference type="OrthoDB" id="5401779at2759"/>
<evidence type="ECO:0000256" key="2">
    <source>
        <dbReference type="ARBA" id="ARBA00022692"/>
    </source>
</evidence>
<evidence type="ECO:0000313" key="9">
    <source>
        <dbReference type="EMBL" id="POS74112.1"/>
    </source>
</evidence>
<feature type="transmembrane region" description="Helical" evidence="7">
    <location>
        <begin position="69"/>
        <end position="98"/>
    </location>
</feature>
<dbReference type="InParanoid" id="A0A2P5HV44"/>
<dbReference type="AlphaFoldDB" id="A0A2P5HV44"/>
<feature type="region of interest" description="Disordered" evidence="6">
    <location>
        <begin position="270"/>
        <end position="340"/>
    </location>
</feature>
<dbReference type="PANTHER" id="PTHR33048">
    <property type="entry name" value="PTH11-LIKE INTEGRAL MEMBRANE PROTEIN (AFU_ORTHOLOGUE AFUA_5G11245)"/>
    <property type="match status" value="1"/>
</dbReference>
<protein>
    <submittedName>
        <fullName evidence="9">Integral membrane protein</fullName>
    </submittedName>
</protein>
<evidence type="ECO:0000256" key="7">
    <source>
        <dbReference type="SAM" id="Phobius"/>
    </source>
</evidence>
<feature type="domain" description="Rhodopsin" evidence="8">
    <location>
        <begin position="84"/>
        <end position="261"/>
    </location>
</feature>
<proteinExistence type="inferred from homology"/>
<evidence type="ECO:0000313" key="10">
    <source>
        <dbReference type="Proteomes" id="UP000094444"/>
    </source>
</evidence>
<dbReference type="Proteomes" id="UP000094444">
    <property type="component" value="Unassembled WGS sequence"/>
</dbReference>
<keyword evidence="4 7" id="KW-0472">Membrane</keyword>
<accession>A0A2P5HV44</accession>
<comment type="caution">
    <text evidence="9">The sequence shown here is derived from an EMBL/GenBank/DDBJ whole genome shotgun (WGS) entry which is preliminary data.</text>
</comment>
<dbReference type="STRING" id="158607.A0A2P5HV44"/>
<evidence type="ECO:0000256" key="6">
    <source>
        <dbReference type="SAM" id="MobiDB-lite"/>
    </source>
</evidence>
<feature type="transmembrane region" description="Helical" evidence="7">
    <location>
        <begin position="199"/>
        <end position="219"/>
    </location>
</feature>
<evidence type="ECO:0000256" key="4">
    <source>
        <dbReference type="ARBA" id="ARBA00023136"/>
    </source>
</evidence>